<keyword evidence="4" id="KW-1185">Reference proteome</keyword>
<evidence type="ECO:0000256" key="1">
    <source>
        <dbReference type="SAM" id="Coils"/>
    </source>
</evidence>
<evidence type="ECO:0000313" key="4">
    <source>
        <dbReference type="Proteomes" id="UP000002026"/>
    </source>
</evidence>
<proteinExistence type="predicted"/>
<evidence type="ECO:0000313" key="3">
    <source>
        <dbReference type="EMBL" id="ACV21346.1"/>
    </source>
</evidence>
<reference evidence="3 4" key="1">
    <citation type="journal article" date="2009" name="Stand. Genomic Sci.">
        <title>Complete genome sequence of Slackia heliotrinireducens type strain (RHS 1).</title>
        <authorList>
            <person name="Pukall R."/>
            <person name="Lapidus A."/>
            <person name="Nolan M."/>
            <person name="Copeland A."/>
            <person name="Glavina Del Rio T."/>
            <person name="Lucas S."/>
            <person name="Chen F."/>
            <person name="Tice H."/>
            <person name="Cheng J.F."/>
            <person name="Chertkov O."/>
            <person name="Bruce D."/>
            <person name="Goodwin L."/>
            <person name="Kuske C."/>
            <person name="Brettin T."/>
            <person name="Detter J.C."/>
            <person name="Han C."/>
            <person name="Pitluck S."/>
            <person name="Pati A."/>
            <person name="Mavrommatis K."/>
            <person name="Ivanova N."/>
            <person name="Ovchinnikova G."/>
            <person name="Chen A."/>
            <person name="Palaniappan K."/>
            <person name="Schneider S."/>
            <person name="Rohde M."/>
            <person name="Chain P."/>
            <person name="D'haeseleer P."/>
            <person name="Goker M."/>
            <person name="Bristow J."/>
            <person name="Eisen J.A."/>
            <person name="Markowitz V."/>
            <person name="Kyrpides N.C."/>
            <person name="Klenk H.P."/>
            <person name="Hugenholtz P."/>
        </authorList>
    </citation>
    <scope>NUCLEOTIDE SEQUENCE [LARGE SCALE GENOMIC DNA]</scope>
    <source>
        <strain evidence="4">ATCC 29202 / DSM 20476 / NCTC 11029 / RHS 1</strain>
    </source>
</reference>
<name>C7N240_SLAHD</name>
<dbReference type="KEGG" id="shi:Shel_02780"/>
<dbReference type="AlphaFoldDB" id="C7N240"/>
<dbReference type="Pfam" id="PF22522">
    <property type="entry name" value="DUF6998"/>
    <property type="match status" value="1"/>
</dbReference>
<dbReference type="eggNOG" id="ENOG502ZANZ">
    <property type="taxonomic scope" value="Bacteria"/>
</dbReference>
<dbReference type="EMBL" id="CP001684">
    <property type="protein sequence ID" value="ACV21346.1"/>
    <property type="molecule type" value="Genomic_DNA"/>
</dbReference>
<protein>
    <recommendedName>
        <fullName evidence="2">DUF6998 domain-containing protein</fullName>
    </recommendedName>
</protein>
<keyword evidence="1" id="KW-0175">Coiled coil</keyword>
<accession>C7N240</accession>
<dbReference type="InterPro" id="IPR054267">
    <property type="entry name" value="DUF6998"/>
</dbReference>
<evidence type="ECO:0000259" key="2">
    <source>
        <dbReference type="Pfam" id="PF22522"/>
    </source>
</evidence>
<organism evidence="3 4">
    <name type="scientific">Slackia heliotrinireducens (strain ATCC 29202 / DSM 20476 / NCTC 11029 / RHS 1)</name>
    <name type="common">Peptococcus heliotrinreducens</name>
    <dbReference type="NCBI Taxonomy" id="471855"/>
    <lineage>
        <taxon>Bacteria</taxon>
        <taxon>Bacillati</taxon>
        <taxon>Actinomycetota</taxon>
        <taxon>Coriobacteriia</taxon>
        <taxon>Eggerthellales</taxon>
        <taxon>Eggerthellaceae</taxon>
        <taxon>Slackia</taxon>
    </lineage>
</organism>
<dbReference type="Proteomes" id="UP000002026">
    <property type="component" value="Chromosome"/>
</dbReference>
<gene>
    <name evidence="3" type="ordered locus">Shel_02780</name>
</gene>
<sequence>MGEVDALSEIIRELYAIVKRLEEEYQDQERHFTLDGHLVGSIGEVYAAKRYGLKLFPSSHERHDGETLDGTRRLVQVKATQRNSVGISSEPEHLIVLRINENGEFEEVFNGPGNIVWALFEGKPLPKNGQYQVSVGKLAKLNEAVADGDRI</sequence>
<dbReference type="RefSeq" id="WP_012797456.1">
    <property type="nucleotide sequence ID" value="NC_013165.1"/>
</dbReference>
<dbReference type="HOGENOM" id="CLU_128071_0_0_11"/>
<feature type="coiled-coil region" evidence="1">
    <location>
        <begin position="4"/>
        <end position="31"/>
    </location>
</feature>
<feature type="domain" description="DUF6998" evidence="2">
    <location>
        <begin position="13"/>
        <end position="151"/>
    </location>
</feature>